<keyword evidence="11" id="KW-1185">Reference proteome</keyword>
<dbReference type="InterPro" id="IPR004485">
    <property type="entry name" value="Cobalamin_biosynth_CobD/CbiB"/>
</dbReference>
<dbReference type="PANTHER" id="PTHR34308">
    <property type="entry name" value="COBALAMIN BIOSYNTHESIS PROTEIN CBIB"/>
    <property type="match status" value="1"/>
</dbReference>
<feature type="transmembrane region" description="Helical" evidence="9">
    <location>
        <begin position="56"/>
        <end position="75"/>
    </location>
</feature>
<keyword evidence="5 9" id="KW-0169">Cobalamin biosynthesis</keyword>
<keyword evidence="6 9" id="KW-0812">Transmembrane</keyword>
<sequence length="321" mass="34262">MFLLAFAALIVERVTGYPDWLYARIGHPVTWIGWLITRLDRAWNREGDDFRTRKRMGVMALIVLLAAAVCVALVIEAGLLAVPLGFVLLVLAAASLPAQKSLESHVEAVARALEIGGLEAGRKAVSMIVGRDPEKLDEAAVCRAAIESLAENFSDGVVAPAFWMGIGGLAGGAAYKAANTADSMIGHRSPRHEAFGWAAARFDDLINLPASRLSGALFITAAFFIEGASPKNAVRAVLRDAGHHRSPNAGWPEAAMAGALGIALAGPRSYGGQMIEARFMGEGGRRELGPQDIRRALKLARLADYFLIGLFGLLALIIWQV</sequence>
<name>A0A561PZ82_9HYPH</name>
<comment type="caution">
    <text evidence="9">Lacks conserved residue(s) required for the propagation of feature annotation.</text>
</comment>
<comment type="subcellular location">
    <subcellularLocation>
        <location evidence="1 9">Cell membrane</location>
        <topology evidence="1 9">Multi-pass membrane protein</topology>
    </subcellularLocation>
</comment>
<evidence type="ECO:0000256" key="2">
    <source>
        <dbReference type="ARBA" id="ARBA00004953"/>
    </source>
</evidence>
<dbReference type="OrthoDB" id="9811967at2"/>
<evidence type="ECO:0000256" key="9">
    <source>
        <dbReference type="HAMAP-Rule" id="MF_00024"/>
    </source>
</evidence>
<comment type="similarity">
    <text evidence="3 9">Belongs to the CobD/CbiB family.</text>
</comment>
<organism evidence="10 11">
    <name type="scientific">Neorhizobium alkalisoli</name>
    <dbReference type="NCBI Taxonomy" id="528178"/>
    <lineage>
        <taxon>Bacteria</taxon>
        <taxon>Pseudomonadati</taxon>
        <taxon>Pseudomonadota</taxon>
        <taxon>Alphaproteobacteria</taxon>
        <taxon>Hyphomicrobiales</taxon>
        <taxon>Rhizobiaceae</taxon>
        <taxon>Rhizobium/Agrobacterium group</taxon>
        <taxon>Neorhizobium</taxon>
    </lineage>
</organism>
<comment type="function">
    <text evidence="9">Converts cobyric acid to cobinamide by the addition of aminopropanol on the F carboxylic group.</text>
</comment>
<feature type="transmembrane region" description="Helical" evidence="9">
    <location>
        <begin position="26"/>
        <end position="44"/>
    </location>
</feature>
<dbReference type="UniPathway" id="UPA00148"/>
<evidence type="ECO:0000256" key="1">
    <source>
        <dbReference type="ARBA" id="ARBA00004651"/>
    </source>
</evidence>
<comment type="pathway">
    <text evidence="2 9">Cofactor biosynthesis; adenosylcobalamin biosynthesis.</text>
</comment>
<keyword evidence="7 9" id="KW-1133">Transmembrane helix</keyword>
<accession>A0A561PZ82</accession>
<protein>
    <recommendedName>
        <fullName evidence="9">Cobalamin biosynthesis protein CobD</fullName>
    </recommendedName>
</protein>
<dbReference type="GO" id="GO:0015420">
    <property type="term" value="F:ABC-type vitamin B12 transporter activity"/>
    <property type="evidence" value="ECO:0007669"/>
    <property type="project" value="UniProtKB-UniRule"/>
</dbReference>
<dbReference type="PANTHER" id="PTHR34308:SF1">
    <property type="entry name" value="COBALAMIN BIOSYNTHESIS PROTEIN CBIB"/>
    <property type="match status" value="1"/>
</dbReference>
<feature type="transmembrane region" description="Helical" evidence="9">
    <location>
        <begin position="302"/>
        <end position="319"/>
    </location>
</feature>
<dbReference type="Proteomes" id="UP000320653">
    <property type="component" value="Unassembled WGS sequence"/>
</dbReference>
<evidence type="ECO:0000256" key="5">
    <source>
        <dbReference type="ARBA" id="ARBA00022573"/>
    </source>
</evidence>
<dbReference type="RefSeq" id="WP_145643674.1">
    <property type="nucleotide sequence ID" value="NZ_VIWP01000020.1"/>
</dbReference>
<proteinExistence type="inferred from homology"/>
<dbReference type="GO" id="GO:0048472">
    <property type="term" value="F:threonine-phosphate decarboxylase activity"/>
    <property type="evidence" value="ECO:0007669"/>
    <property type="project" value="InterPro"/>
</dbReference>
<reference evidence="10 11" key="1">
    <citation type="submission" date="2019-06" db="EMBL/GenBank/DDBJ databases">
        <title>Sorghum-associated microbial communities from plants grown in Nebraska, USA.</title>
        <authorList>
            <person name="Schachtman D."/>
        </authorList>
    </citation>
    <scope>NUCLEOTIDE SEQUENCE [LARGE SCALE GENOMIC DNA]</scope>
    <source>
        <strain evidence="10 11">1225</strain>
    </source>
</reference>
<comment type="caution">
    <text evidence="10">The sequence shown here is derived from an EMBL/GenBank/DDBJ whole genome shotgun (WGS) entry which is preliminary data.</text>
</comment>
<evidence type="ECO:0000256" key="4">
    <source>
        <dbReference type="ARBA" id="ARBA00022475"/>
    </source>
</evidence>
<evidence type="ECO:0000256" key="7">
    <source>
        <dbReference type="ARBA" id="ARBA00022989"/>
    </source>
</evidence>
<dbReference type="GO" id="GO:0009236">
    <property type="term" value="P:cobalamin biosynthetic process"/>
    <property type="evidence" value="ECO:0007669"/>
    <property type="project" value="UniProtKB-UniRule"/>
</dbReference>
<keyword evidence="8 9" id="KW-0472">Membrane</keyword>
<keyword evidence="4 9" id="KW-1003">Cell membrane</keyword>
<evidence type="ECO:0000256" key="6">
    <source>
        <dbReference type="ARBA" id="ARBA00022692"/>
    </source>
</evidence>
<evidence type="ECO:0000256" key="8">
    <source>
        <dbReference type="ARBA" id="ARBA00023136"/>
    </source>
</evidence>
<dbReference type="NCBIfam" id="TIGR00380">
    <property type="entry name" value="cobal_cbiB"/>
    <property type="match status" value="1"/>
</dbReference>
<dbReference type="AlphaFoldDB" id="A0A561PZ82"/>
<dbReference type="Pfam" id="PF03186">
    <property type="entry name" value="CobD_Cbib"/>
    <property type="match status" value="1"/>
</dbReference>
<evidence type="ECO:0000313" key="10">
    <source>
        <dbReference type="EMBL" id="TWF43404.1"/>
    </source>
</evidence>
<dbReference type="GO" id="GO:0005886">
    <property type="term" value="C:plasma membrane"/>
    <property type="evidence" value="ECO:0007669"/>
    <property type="project" value="UniProtKB-SubCell"/>
</dbReference>
<evidence type="ECO:0000256" key="3">
    <source>
        <dbReference type="ARBA" id="ARBA00006263"/>
    </source>
</evidence>
<dbReference type="EMBL" id="VIWP01000020">
    <property type="protein sequence ID" value="TWF43404.1"/>
    <property type="molecule type" value="Genomic_DNA"/>
</dbReference>
<gene>
    <name evidence="9" type="primary">cobD</name>
    <name evidence="10" type="ORF">FHW37_12031</name>
</gene>
<evidence type="ECO:0000313" key="11">
    <source>
        <dbReference type="Proteomes" id="UP000320653"/>
    </source>
</evidence>
<dbReference type="HAMAP" id="MF_00024">
    <property type="entry name" value="CobD_CbiB"/>
    <property type="match status" value="1"/>
</dbReference>